<dbReference type="SUPFAM" id="SSF88713">
    <property type="entry name" value="Glycoside hydrolase/deacetylase"/>
    <property type="match status" value="1"/>
</dbReference>
<dbReference type="KEGG" id="ksk:KSE_62780"/>
<dbReference type="Gene3D" id="3.20.20.370">
    <property type="entry name" value="Glycoside hydrolase/deacetylase"/>
    <property type="match status" value="1"/>
</dbReference>
<dbReference type="InterPro" id="IPR006311">
    <property type="entry name" value="TAT_signal"/>
</dbReference>
<dbReference type="SUPFAM" id="SSF49785">
    <property type="entry name" value="Galactose-binding domain-like"/>
    <property type="match status" value="1"/>
</dbReference>
<dbReference type="PANTHER" id="PTHR10587">
    <property type="entry name" value="GLYCOSYL TRANSFERASE-RELATED"/>
    <property type="match status" value="1"/>
</dbReference>
<dbReference type="EMBL" id="AP010968">
    <property type="protein sequence ID" value="BAJ32041.1"/>
    <property type="molecule type" value="Genomic_DNA"/>
</dbReference>
<dbReference type="PANTHER" id="PTHR10587:SF134">
    <property type="entry name" value="SECRETED PROTEIN"/>
    <property type="match status" value="1"/>
</dbReference>
<dbReference type="PROSITE" id="PS51318">
    <property type="entry name" value="TAT"/>
    <property type="match status" value="1"/>
</dbReference>
<dbReference type="InterPro" id="IPR011330">
    <property type="entry name" value="Glyco_hydro/deAcase_b/a-brl"/>
</dbReference>
<feature type="signal peptide" evidence="2">
    <location>
        <begin position="1"/>
        <end position="29"/>
    </location>
</feature>
<dbReference type="CAZy" id="CBM16">
    <property type="family name" value="Carbohydrate-Binding Module Family 16"/>
</dbReference>
<dbReference type="InterPro" id="IPR050248">
    <property type="entry name" value="Polysacc_deacetylase_ArnD"/>
</dbReference>
<dbReference type="Gene3D" id="2.60.120.260">
    <property type="entry name" value="Galactose-binding domain-like"/>
    <property type="match status" value="1"/>
</dbReference>
<dbReference type="GO" id="GO:0016798">
    <property type="term" value="F:hydrolase activity, acting on glycosyl bonds"/>
    <property type="evidence" value="ECO:0007669"/>
    <property type="project" value="InterPro"/>
</dbReference>
<evidence type="ECO:0000313" key="4">
    <source>
        <dbReference type="EMBL" id="BAJ32041.1"/>
    </source>
</evidence>
<dbReference type="STRING" id="452652.KSE_62780"/>
<dbReference type="eggNOG" id="COG0726">
    <property type="taxonomic scope" value="Bacteria"/>
</dbReference>
<feature type="chain" id="PRO_5003184864" evidence="2">
    <location>
        <begin position="30"/>
        <end position="371"/>
    </location>
</feature>
<proteinExistence type="predicted"/>
<dbReference type="PATRIC" id="fig|452652.3.peg.6297"/>
<dbReference type="PROSITE" id="PS51677">
    <property type="entry name" value="NODB"/>
    <property type="match status" value="1"/>
</dbReference>
<organism evidence="4 5">
    <name type="scientific">Kitasatospora setae (strain ATCC 33774 / DSM 43861 / JCM 3304 / KCC A-0304 / NBRC 14216 / KM-6054)</name>
    <name type="common">Streptomyces setae</name>
    <dbReference type="NCBI Taxonomy" id="452652"/>
    <lineage>
        <taxon>Bacteria</taxon>
        <taxon>Bacillati</taxon>
        <taxon>Actinomycetota</taxon>
        <taxon>Actinomycetes</taxon>
        <taxon>Kitasatosporales</taxon>
        <taxon>Streptomycetaceae</taxon>
        <taxon>Kitasatospora</taxon>
    </lineage>
</organism>
<evidence type="ECO:0000256" key="2">
    <source>
        <dbReference type="SAM" id="SignalP"/>
    </source>
</evidence>
<evidence type="ECO:0000256" key="1">
    <source>
        <dbReference type="ARBA" id="ARBA00022801"/>
    </source>
</evidence>
<dbReference type="InterPro" id="IPR003305">
    <property type="entry name" value="CenC_carb-bd"/>
</dbReference>
<dbReference type="CDD" id="cd10917">
    <property type="entry name" value="CE4_NodB_like_6s_7s"/>
    <property type="match status" value="1"/>
</dbReference>
<accession>E4N1K7</accession>
<feature type="domain" description="NodB homology" evidence="3">
    <location>
        <begin position="193"/>
        <end position="371"/>
    </location>
</feature>
<dbReference type="GO" id="GO:0016810">
    <property type="term" value="F:hydrolase activity, acting on carbon-nitrogen (but not peptide) bonds"/>
    <property type="evidence" value="ECO:0007669"/>
    <property type="project" value="InterPro"/>
</dbReference>
<name>E4N1K7_KITSK</name>
<keyword evidence="5" id="KW-1185">Reference proteome</keyword>
<keyword evidence="1 4" id="KW-0378">Hydrolase</keyword>
<dbReference type="InterPro" id="IPR008979">
    <property type="entry name" value="Galactose-bd-like_sf"/>
</dbReference>
<dbReference type="Pfam" id="PF02018">
    <property type="entry name" value="CBM_4_9"/>
    <property type="match status" value="1"/>
</dbReference>
<evidence type="ECO:0000259" key="3">
    <source>
        <dbReference type="PROSITE" id="PS51677"/>
    </source>
</evidence>
<dbReference type="InterPro" id="IPR002509">
    <property type="entry name" value="NODB_dom"/>
</dbReference>
<dbReference type="AlphaFoldDB" id="E4N1K7"/>
<dbReference type="Proteomes" id="UP000007076">
    <property type="component" value="Chromosome"/>
</dbReference>
<dbReference type="HOGENOM" id="CLU_745520_0_0_11"/>
<sequence>MLSSARRRLAALAATAALASLATVPAARADAPAAPNLATNPGFEIPTLPLADWGSIPGWHCAPGEGAVTAAARTGGSALAVTPASADSTGQCTQTLAVRPNTGYTYSAWVHGSYAFLGASGTGHDVPPAWTASTGDGWQRLTTSFTTGADTTSVQLYVHGWYGQGPIAVDDVSVAGDSPAPVPLTTNAPTADPVVFITIDDGWTRDPAVLQLLADRKVPVTAFPLPMPEGFEPDYFAKATAVPGSAIEDHSVSHRDLTGLSLAEQQAEICDARDAVTARYGTVPTLFRPPYFAANADTQQAAANCGMKYLVTANADFGWGASNTSHPGGALQAGDIVILHFTDTLATDLRRALDAADRAGLKPAALTSYLR</sequence>
<dbReference type="GO" id="GO:0005975">
    <property type="term" value="P:carbohydrate metabolic process"/>
    <property type="evidence" value="ECO:0007669"/>
    <property type="project" value="InterPro"/>
</dbReference>
<reference evidence="4 5" key="1">
    <citation type="journal article" date="2010" name="DNA Res.">
        <title>Genome sequence of Kitasatospora setae NBRC 14216T: an evolutionary snapshot of the family Streptomycetaceae.</title>
        <authorList>
            <person name="Ichikawa N."/>
            <person name="Oguchi A."/>
            <person name="Ikeda H."/>
            <person name="Ishikawa J."/>
            <person name="Kitani S."/>
            <person name="Watanabe Y."/>
            <person name="Nakamura S."/>
            <person name="Katano Y."/>
            <person name="Kishi E."/>
            <person name="Sasagawa M."/>
            <person name="Ankai A."/>
            <person name="Fukui S."/>
            <person name="Hashimoto Y."/>
            <person name="Kamata S."/>
            <person name="Otoguro M."/>
            <person name="Tanikawa S."/>
            <person name="Nihira T."/>
            <person name="Horinouchi S."/>
            <person name="Ohnishi Y."/>
            <person name="Hayakawa M."/>
            <person name="Kuzuyama T."/>
            <person name="Arisawa A."/>
            <person name="Nomoto F."/>
            <person name="Miura H."/>
            <person name="Takahashi Y."/>
            <person name="Fujita N."/>
        </authorList>
    </citation>
    <scope>NUCLEOTIDE SEQUENCE [LARGE SCALE GENOMIC DNA]</scope>
    <source>
        <strain evidence="5">ATCC 33774 / DSM 43861 / JCM 3304 / KCC A-0304 / NBRC 14216 / KM-6054</strain>
    </source>
</reference>
<gene>
    <name evidence="4" type="ordered locus">KSE_62780</name>
</gene>
<keyword evidence="2" id="KW-0732">Signal</keyword>
<protein>
    <submittedName>
        <fullName evidence="4">Putative hydrolase</fullName>
    </submittedName>
</protein>
<dbReference type="RefSeq" id="WP_014139337.1">
    <property type="nucleotide sequence ID" value="NC_016109.1"/>
</dbReference>
<dbReference type="Pfam" id="PF01522">
    <property type="entry name" value="Polysacc_deac_1"/>
    <property type="match status" value="1"/>
</dbReference>
<evidence type="ECO:0000313" key="5">
    <source>
        <dbReference type="Proteomes" id="UP000007076"/>
    </source>
</evidence>